<dbReference type="Gene3D" id="3.30.70.250">
    <property type="entry name" value="Malonyl-CoA ACP transacylase, ACP-binding"/>
    <property type="match status" value="1"/>
</dbReference>
<evidence type="ECO:0000256" key="5">
    <source>
        <dbReference type="ARBA" id="ARBA00048462"/>
    </source>
</evidence>
<name>A0A0B0EHK4_9BACT</name>
<dbReference type="InterPro" id="IPR004410">
    <property type="entry name" value="Malonyl_CoA-ACP_transAc_FabD"/>
</dbReference>
<feature type="active site" evidence="7">
    <location>
        <position position="88"/>
    </location>
</feature>
<dbReference type="Proteomes" id="UP000030652">
    <property type="component" value="Unassembled WGS sequence"/>
</dbReference>
<reference evidence="9 10" key="1">
    <citation type="submission" date="2014-10" db="EMBL/GenBank/DDBJ databases">
        <title>Draft genome of anammox bacterium scalindua brodae, obtained using differential coverage binning of sequence data from two enrichment reactors.</title>
        <authorList>
            <person name="Speth D.R."/>
            <person name="Russ L."/>
            <person name="Kartal B."/>
            <person name="Op den Camp H.J."/>
            <person name="Dutilh B.E."/>
            <person name="Jetten M.S."/>
        </authorList>
    </citation>
    <scope>NUCLEOTIDE SEQUENCE [LARGE SCALE GENOMIC DNA]</scope>
    <source>
        <strain evidence="9">RU1</strain>
    </source>
</reference>
<dbReference type="PANTHER" id="PTHR42681">
    <property type="entry name" value="MALONYL-COA-ACYL CARRIER PROTEIN TRANSACYLASE, MITOCHONDRIAL"/>
    <property type="match status" value="1"/>
</dbReference>
<dbReference type="PATRIC" id="fig|237368.3.peg.1851"/>
<dbReference type="NCBIfam" id="TIGR00128">
    <property type="entry name" value="fabD"/>
    <property type="match status" value="1"/>
</dbReference>
<accession>A0A0B0EHK4</accession>
<sequence length="280" mass="31094">MTKIYVFPGQGSQSPGMGGELFDQFPEFVKQADEVLGCSIKSLCLDDPENRLNQTDYTQPALYIVNALTYLSKTEKTDIRPDFVAGHSLGEYNALFAAGVFDFLTGLKIVQKRGQTMVKVTGGGMAAVIGMQPDKIKQVLKDSSFESIDIANLNSPKQTVISGRKEDIDAVKAVFEEAGVRLFIPLKVSGAFHSRYMQDAQNEFSDFLKNFEFKPAEIPVIANYTAAPYQSDETMNNMVRQISNPVRWVESIQYLKLQPEPEFEEIGPGNVLTKLIAQIT</sequence>
<organism evidence="9 10">
    <name type="scientific">Candidatus Scalindua brodae</name>
    <dbReference type="NCBI Taxonomy" id="237368"/>
    <lineage>
        <taxon>Bacteria</taxon>
        <taxon>Pseudomonadati</taxon>
        <taxon>Planctomycetota</taxon>
        <taxon>Candidatus Brocadiia</taxon>
        <taxon>Candidatus Brocadiales</taxon>
        <taxon>Candidatus Scalinduaceae</taxon>
        <taxon>Candidatus Scalindua</taxon>
    </lineage>
</organism>
<dbReference type="AlphaFoldDB" id="A0A0B0EHK4"/>
<dbReference type="PANTHER" id="PTHR42681:SF1">
    <property type="entry name" value="MALONYL-COA-ACYL CARRIER PROTEIN TRANSACYLASE, MITOCHONDRIAL"/>
    <property type="match status" value="1"/>
</dbReference>
<dbReference type="PIRSF" id="PIRSF000446">
    <property type="entry name" value="Mct"/>
    <property type="match status" value="1"/>
</dbReference>
<dbReference type="InterPro" id="IPR024925">
    <property type="entry name" value="Malonyl_CoA-ACP_transAc"/>
</dbReference>
<comment type="similarity">
    <text evidence="6">Belongs to the fabD family.</text>
</comment>
<dbReference type="InterPro" id="IPR016036">
    <property type="entry name" value="Malonyl_transacylase_ACP-bd"/>
</dbReference>
<dbReference type="GO" id="GO:0006633">
    <property type="term" value="P:fatty acid biosynthetic process"/>
    <property type="evidence" value="ECO:0007669"/>
    <property type="project" value="TreeGrafter"/>
</dbReference>
<evidence type="ECO:0000259" key="8">
    <source>
        <dbReference type="SMART" id="SM00827"/>
    </source>
</evidence>
<dbReference type="GO" id="GO:0005829">
    <property type="term" value="C:cytosol"/>
    <property type="evidence" value="ECO:0007669"/>
    <property type="project" value="TreeGrafter"/>
</dbReference>
<dbReference type="GO" id="GO:0004314">
    <property type="term" value="F:[acyl-carrier-protein] S-malonyltransferase activity"/>
    <property type="evidence" value="ECO:0007669"/>
    <property type="project" value="UniProtKB-EC"/>
</dbReference>
<keyword evidence="4 6" id="KW-0012">Acyltransferase</keyword>
<evidence type="ECO:0000256" key="7">
    <source>
        <dbReference type="PIRSR" id="PIRSR000446-1"/>
    </source>
</evidence>
<dbReference type="SMART" id="SM00827">
    <property type="entry name" value="PKS_AT"/>
    <property type="match status" value="1"/>
</dbReference>
<dbReference type="Gene3D" id="3.40.366.10">
    <property type="entry name" value="Malonyl-Coenzyme A Acyl Carrier Protein, domain 2"/>
    <property type="match status" value="1"/>
</dbReference>
<feature type="domain" description="Malonyl-CoA:ACP transacylase (MAT)" evidence="8">
    <location>
        <begin position="6"/>
        <end position="280"/>
    </location>
</feature>
<evidence type="ECO:0000256" key="2">
    <source>
        <dbReference type="ARBA" id="ARBA00018953"/>
    </source>
</evidence>
<dbReference type="SUPFAM" id="SSF52151">
    <property type="entry name" value="FabD/lysophospholipase-like"/>
    <property type="match status" value="1"/>
</dbReference>
<dbReference type="InterPro" id="IPR016035">
    <property type="entry name" value="Acyl_Trfase/lysoPLipase"/>
</dbReference>
<evidence type="ECO:0000256" key="4">
    <source>
        <dbReference type="ARBA" id="ARBA00023315"/>
    </source>
</evidence>
<dbReference type="SUPFAM" id="SSF55048">
    <property type="entry name" value="Probable ACP-binding domain of malonyl-CoA ACP transacylase"/>
    <property type="match status" value="1"/>
</dbReference>
<comment type="catalytic activity">
    <reaction evidence="5 6">
        <text>holo-[ACP] + malonyl-CoA = malonyl-[ACP] + CoA</text>
        <dbReference type="Rhea" id="RHEA:41792"/>
        <dbReference type="Rhea" id="RHEA-COMP:9623"/>
        <dbReference type="Rhea" id="RHEA-COMP:9685"/>
        <dbReference type="ChEBI" id="CHEBI:57287"/>
        <dbReference type="ChEBI" id="CHEBI:57384"/>
        <dbReference type="ChEBI" id="CHEBI:64479"/>
        <dbReference type="ChEBI" id="CHEBI:78449"/>
        <dbReference type="EC" id="2.3.1.39"/>
    </reaction>
</comment>
<evidence type="ECO:0000313" key="10">
    <source>
        <dbReference type="Proteomes" id="UP000030652"/>
    </source>
</evidence>
<dbReference type="Pfam" id="PF00698">
    <property type="entry name" value="Acyl_transf_1"/>
    <property type="match status" value="1"/>
</dbReference>
<dbReference type="InterPro" id="IPR014043">
    <property type="entry name" value="Acyl_transferase_dom"/>
</dbReference>
<keyword evidence="3 6" id="KW-0808">Transferase</keyword>
<gene>
    <name evidence="9" type="primary">fabD</name>
    <name evidence="9" type="ORF">SCABRO_01696</name>
</gene>
<comment type="caution">
    <text evidence="9">The sequence shown here is derived from an EMBL/GenBank/DDBJ whole genome shotgun (WGS) entry which is preliminary data.</text>
</comment>
<dbReference type="eggNOG" id="COG0331">
    <property type="taxonomic scope" value="Bacteria"/>
</dbReference>
<dbReference type="EC" id="2.3.1.39" evidence="1 6"/>
<dbReference type="InterPro" id="IPR050858">
    <property type="entry name" value="Mal-CoA-ACP_Trans/PKS_FabD"/>
</dbReference>
<evidence type="ECO:0000256" key="1">
    <source>
        <dbReference type="ARBA" id="ARBA00013258"/>
    </source>
</evidence>
<evidence type="ECO:0000256" key="3">
    <source>
        <dbReference type="ARBA" id="ARBA00022679"/>
    </source>
</evidence>
<dbReference type="EMBL" id="JRYO01000120">
    <property type="protein sequence ID" value="KHE92547.1"/>
    <property type="molecule type" value="Genomic_DNA"/>
</dbReference>
<protein>
    <recommendedName>
        <fullName evidence="2 6">Malonyl CoA-acyl carrier protein transacylase</fullName>
        <ecNumber evidence="1 6">2.3.1.39</ecNumber>
    </recommendedName>
</protein>
<proteinExistence type="inferred from homology"/>
<dbReference type="FunFam" id="3.30.70.250:FF:000001">
    <property type="entry name" value="Malonyl CoA-acyl carrier protein transacylase"/>
    <property type="match status" value="1"/>
</dbReference>
<evidence type="ECO:0000256" key="6">
    <source>
        <dbReference type="PIRNR" id="PIRNR000446"/>
    </source>
</evidence>
<evidence type="ECO:0000313" key="9">
    <source>
        <dbReference type="EMBL" id="KHE92547.1"/>
    </source>
</evidence>
<dbReference type="InterPro" id="IPR001227">
    <property type="entry name" value="Ac_transferase_dom_sf"/>
</dbReference>
<feature type="active site" evidence="7">
    <location>
        <position position="193"/>
    </location>
</feature>